<accession>A0A3B0R8D1</accession>
<dbReference type="EMBL" id="UOEH01000009">
    <property type="protein sequence ID" value="VAV89460.1"/>
    <property type="molecule type" value="Genomic_DNA"/>
</dbReference>
<keyword evidence="1" id="KW-1133">Transmembrane helix</keyword>
<protein>
    <submittedName>
        <fullName evidence="2">Uncharacterized protein</fullName>
    </submittedName>
</protein>
<name>A0A3B0R8D1_9ZZZZ</name>
<keyword evidence="1" id="KW-0472">Membrane</keyword>
<evidence type="ECO:0000313" key="2">
    <source>
        <dbReference type="EMBL" id="VAV89460.1"/>
    </source>
</evidence>
<reference evidence="2" key="1">
    <citation type="submission" date="2018-06" db="EMBL/GenBank/DDBJ databases">
        <authorList>
            <person name="Zhirakovskaya E."/>
        </authorList>
    </citation>
    <scope>NUCLEOTIDE SEQUENCE</scope>
</reference>
<dbReference type="AlphaFoldDB" id="A0A3B0R8D1"/>
<proteinExistence type="predicted"/>
<sequence>FFALPVIFKILPFIFKLVKGFPLLLWLILVIYTEIVEDSKGIVLEARPSGGVFPFKSPENFTKLIMQTVRRFEGA</sequence>
<evidence type="ECO:0000256" key="1">
    <source>
        <dbReference type="SAM" id="Phobius"/>
    </source>
</evidence>
<gene>
    <name evidence="2" type="ORF">MNBD_ALPHA05-930</name>
</gene>
<keyword evidence="1" id="KW-0812">Transmembrane</keyword>
<feature type="transmembrane region" description="Helical" evidence="1">
    <location>
        <begin position="6"/>
        <end position="32"/>
    </location>
</feature>
<organism evidence="2">
    <name type="scientific">hydrothermal vent metagenome</name>
    <dbReference type="NCBI Taxonomy" id="652676"/>
    <lineage>
        <taxon>unclassified sequences</taxon>
        <taxon>metagenomes</taxon>
        <taxon>ecological metagenomes</taxon>
    </lineage>
</organism>
<feature type="non-terminal residue" evidence="2">
    <location>
        <position position="1"/>
    </location>
</feature>